<gene>
    <name evidence="5" type="ORF">F5147DRAFT_655278</name>
    <name evidence="4" type="ORF">F5147DRAFT_657250</name>
    <name evidence="3" type="ORF">F5147DRAFT_658459</name>
</gene>
<name>A0A9P7JP62_9AGAM</name>
<evidence type="ECO:0000313" key="3">
    <source>
        <dbReference type="EMBL" id="KAG2089357.1"/>
    </source>
</evidence>
<comment type="caution">
    <text evidence="4">The sequence shown here is derived from an EMBL/GenBank/DDBJ whole genome shotgun (WGS) entry which is preliminary data.</text>
</comment>
<dbReference type="EMBL" id="JABBWM010000051">
    <property type="protein sequence ID" value="KAG2101291.1"/>
    <property type="molecule type" value="Genomic_DNA"/>
</dbReference>
<dbReference type="OrthoDB" id="2636939at2759"/>
<evidence type="ECO:0008006" key="7">
    <source>
        <dbReference type="Google" id="ProtNLM"/>
    </source>
</evidence>
<dbReference type="EMBL" id="JABBWM010000081">
    <property type="protein sequence ID" value="KAG2094002.1"/>
    <property type="molecule type" value="Genomic_DNA"/>
</dbReference>
<evidence type="ECO:0000256" key="1">
    <source>
        <dbReference type="SAM" id="MobiDB-lite"/>
    </source>
</evidence>
<feature type="chain" id="PRO_5040712739" description="Secreted protein" evidence="2">
    <location>
        <begin position="18"/>
        <end position="125"/>
    </location>
</feature>
<evidence type="ECO:0000313" key="6">
    <source>
        <dbReference type="Proteomes" id="UP000823399"/>
    </source>
</evidence>
<dbReference type="AlphaFoldDB" id="A0A9P7JP62"/>
<dbReference type="EMBL" id="JABBWM010000112">
    <property type="protein sequence ID" value="KAG2089357.1"/>
    <property type="molecule type" value="Genomic_DNA"/>
</dbReference>
<keyword evidence="2" id="KW-0732">Signal</keyword>
<dbReference type="RefSeq" id="XP_041289769.1">
    <property type="nucleotide sequence ID" value="XM_041433961.1"/>
</dbReference>
<reference evidence="4" key="1">
    <citation type="journal article" date="2020" name="New Phytol.">
        <title>Comparative genomics reveals dynamic genome evolution in host specialist ectomycorrhizal fungi.</title>
        <authorList>
            <person name="Lofgren L.A."/>
            <person name="Nguyen N.H."/>
            <person name="Vilgalys R."/>
            <person name="Ruytinx J."/>
            <person name="Liao H.L."/>
            <person name="Branco S."/>
            <person name="Kuo A."/>
            <person name="LaButti K."/>
            <person name="Lipzen A."/>
            <person name="Andreopoulos W."/>
            <person name="Pangilinan J."/>
            <person name="Riley R."/>
            <person name="Hundley H."/>
            <person name="Na H."/>
            <person name="Barry K."/>
            <person name="Grigoriev I.V."/>
            <person name="Stajich J.E."/>
            <person name="Kennedy P.G."/>
        </authorList>
    </citation>
    <scope>NUCLEOTIDE SEQUENCE</scope>
    <source>
        <strain evidence="4">FC423</strain>
    </source>
</reference>
<sequence>MVTGIITWLWTVAVCHARVLRTCSRVKSEGLGFSSCAAPLTRVTGRCPEGVGRCPESDVRCTGIPADVREQEIRLIRTKSELERKQRRTTKGRGGGDKSIGINPKTSGGRREDNSSRTEEGMSRV</sequence>
<evidence type="ECO:0000313" key="4">
    <source>
        <dbReference type="EMBL" id="KAG2094002.1"/>
    </source>
</evidence>
<evidence type="ECO:0000256" key="2">
    <source>
        <dbReference type="SAM" id="SignalP"/>
    </source>
</evidence>
<evidence type="ECO:0000313" key="5">
    <source>
        <dbReference type="EMBL" id="KAG2101291.1"/>
    </source>
</evidence>
<feature type="region of interest" description="Disordered" evidence="1">
    <location>
        <begin position="78"/>
        <end position="125"/>
    </location>
</feature>
<feature type="signal peptide" evidence="2">
    <location>
        <begin position="1"/>
        <end position="17"/>
    </location>
</feature>
<dbReference type="GeneID" id="64696220"/>
<accession>A0A9P7JP62</accession>
<organism evidence="4 6">
    <name type="scientific">Suillus discolor</name>
    <dbReference type="NCBI Taxonomy" id="1912936"/>
    <lineage>
        <taxon>Eukaryota</taxon>
        <taxon>Fungi</taxon>
        <taxon>Dikarya</taxon>
        <taxon>Basidiomycota</taxon>
        <taxon>Agaricomycotina</taxon>
        <taxon>Agaricomycetes</taxon>
        <taxon>Agaricomycetidae</taxon>
        <taxon>Boletales</taxon>
        <taxon>Suillineae</taxon>
        <taxon>Suillaceae</taxon>
        <taxon>Suillus</taxon>
    </lineage>
</organism>
<feature type="compositionally biased region" description="Basic and acidic residues" evidence="1">
    <location>
        <begin position="109"/>
        <end position="125"/>
    </location>
</feature>
<proteinExistence type="predicted"/>
<keyword evidence="6" id="KW-1185">Reference proteome</keyword>
<protein>
    <recommendedName>
        <fullName evidence="7">Secreted protein</fullName>
    </recommendedName>
</protein>
<dbReference type="Proteomes" id="UP000823399">
    <property type="component" value="Unassembled WGS sequence"/>
</dbReference>